<reference evidence="1" key="2">
    <citation type="submission" date="2020-10" db="EMBL/GenBank/DDBJ databases">
        <authorList>
            <person name="Cooper E.A."/>
            <person name="Brenton Z.W."/>
            <person name="Flinn B.S."/>
            <person name="Jenkins J."/>
            <person name="Shu S."/>
            <person name="Flowers D."/>
            <person name="Luo F."/>
            <person name="Wang Y."/>
            <person name="Xia P."/>
            <person name="Barry K."/>
            <person name="Daum C."/>
            <person name="Lipzen A."/>
            <person name="Yoshinaga Y."/>
            <person name="Schmutz J."/>
            <person name="Saski C."/>
            <person name="Vermerris W."/>
            <person name="Kresovich S."/>
        </authorList>
    </citation>
    <scope>NUCLEOTIDE SEQUENCE</scope>
</reference>
<protein>
    <submittedName>
        <fullName evidence="1">Uncharacterized protein</fullName>
    </submittedName>
</protein>
<comment type="caution">
    <text evidence="1">The sequence shown here is derived from an EMBL/GenBank/DDBJ whole genome shotgun (WGS) entry which is preliminary data.</text>
</comment>
<sequence length="63" mass="7557">MVLFLRCLTWILDDFKPRIKNYLIIFGGTFDFFLRQESTNNAQCSALMCLLRLNKVCDWFILF</sequence>
<gene>
    <name evidence="1" type="ORF">BDA96_03G185200</name>
</gene>
<organism evidence="1 2">
    <name type="scientific">Sorghum bicolor</name>
    <name type="common">Sorghum</name>
    <name type="synonym">Sorghum vulgare</name>
    <dbReference type="NCBI Taxonomy" id="4558"/>
    <lineage>
        <taxon>Eukaryota</taxon>
        <taxon>Viridiplantae</taxon>
        <taxon>Streptophyta</taxon>
        <taxon>Embryophyta</taxon>
        <taxon>Tracheophyta</taxon>
        <taxon>Spermatophyta</taxon>
        <taxon>Magnoliopsida</taxon>
        <taxon>Liliopsida</taxon>
        <taxon>Poales</taxon>
        <taxon>Poaceae</taxon>
        <taxon>PACMAD clade</taxon>
        <taxon>Panicoideae</taxon>
        <taxon>Andropogonodae</taxon>
        <taxon>Andropogoneae</taxon>
        <taxon>Sorghinae</taxon>
        <taxon>Sorghum</taxon>
    </lineage>
</organism>
<dbReference type="AlphaFoldDB" id="A0A921REQ9"/>
<name>A0A921REQ9_SORBI</name>
<reference evidence="1" key="1">
    <citation type="journal article" date="2019" name="BMC Genomics">
        <title>A new reference genome for Sorghum bicolor reveals high levels of sequence similarity between sweet and grain genotypes: implications for the genetics of sugar metabolism.</title>
        <authorList>
            <person name="Cooper E.A."/>
            <person name="Brenton Z.W."/>
            <person name="Flinn B.S."/>
            <person name="Jenkins J."/>
            <person name="Shu S."/>
            <person name="Flowers D."/>
            <person name="Luo F."/>
            <person name="Wang Y."/>
            <person name="Xia P."/>
            <person name="Barry K."/>
            <person name="Daum C."/>
            <person name="Lipzen A."/>
            <person name="Yoshinaga Y."/>
            <person name="Schmutz J."/>
            <person name="Saski C."/>
            <person name="Vermerris W."/>
            <person name="Kresovich S."/>
        </authorList>
    </citation>
    <scope>NUCLEOTIDE SEQUENCE</scope>
</reference>
<accession>A0A921REQ9</accession>
<proteinExistence type="predicted"/>
<evidence type="ECO:0000313" key="1">
    <source>
        <dbReference type="EMBL" id="KAG0537862.1"/>
    </source>
</evidence>
<evidence type="ECO:0000313" key="2">
    <source>
        <dbReference type="Proteomes" id="UP000807115"/>
    </source>
</evidence>
<dbReference type="EMBL" id="CM027682">
    <property type="protein sequence ID" value="KAG0537862.1"/>
    <property type="molecule type" value="Genomic_DNA"/>
</dbReference>
<dbReference type="Proteomes" id="UP000807115">
    <property type="component" value="Chromosome 3"/>
</dbReference>